<accession>A0ACB0JD35</accession>
<sequence>MFNRNRDRVLSIGIQSFGYNPKSNHRMEKRVDALEQRMSKAEVAVEQLRQLVLEQQSRPPPVTVEQIRELILEQRDRCKRRRGRPRERVHHYDEEEEWSDNSTWSWDSRSQPPQTDGGNDIFYDRKEEIHLNKSEFQPKTEVNVSETGVKVATEKMSVMQKTEQVVALEPPTKPPPKLSGLLSEQPSDTLEPPYCDSVATVPPQAKSPDPNLLIVVGVIHKTWNPGISVHPRSEESLWKEIMDESPWKQPLRNPTQLKESLRRRHVDCSHITIIPPPKPPDDELPPTAVGTPLVETAVVEDFPWLKEFANLRRGQGAKSEICKLGIFLKSRGQMYKSLQSILHSSSILLHVFSAGQHTSHLLSHVPLSGHPLSSVMCHGYKLQGDFGQFFNLVGQTQDNFCLNLKKVVIWVGIKLLGFKNNRAIRKDDGNLKLRRKDYFSTPHPGKKLFSSREQLSKINAEETSLLFKFMAKVSNLDHFSKPQLAATKKNYNFMINPTNGPCELSTNAFDESWCSHNF</sequence>
<proteinExistence type="predicted"/>
<dbReference type="Proteomes" id="UP001177021">
    <property type="component" value="Unassembled WGS sequence"/>
</dbReference>
<reference evidence="1" key="1">
    <citation type="submission" date="2023-10" db="EMBL/GenBank/DDBJ databases">
        <authorList>
            <person name="Rodriguez Cubillos JULIANA M."/>
            <person name="De Vega J."/>
        </authorList>
    </citation>
    <scope>NUCLEOTIDE SEQUENCE</scope>
</reference>
<evidence type="ECO:0000313" key="2">
    <source>
        <dbReference type="Proteomes" id="UP001177021"/>
    </source>
</evidence>
<dbReference type="EMBL" id="CASHSV030000024">
    <property type="protein sequence ID" value="CAJ2642000.1"/>
    <property type="molecule type" value="Genomic_DNA"/>
</dbReference>
<keyword evidence="2" id="KW-1185">Reference proteome</keyword>
<name>A0ACB0JD35_TRIPR</name>
<gene>
    <name evidence="1" type="ORF">MILVUS5_LOCUS11542</name>
</gene>
<organism evidence="1 2">
    <name type="scientific">Trifolium pratense</name>
    <name type="common">Red clover</name>
    <dbReference type="NCBI Taxonomy" id="57577"/>
    <lineage>
        <taxon>Eukaryota</taxon>
        <taxon>Viridiplantae</taxon>
        <taxon>Streptophyta</taxon>
        <taxon>Embryophyta</taxon>
        <taxon>Tracheophyta</taxon>
        <taxon>Spermatophyta</taxon>
        <taxon>Magnoliopsida</taxon>
        <taxon>eudicotyledons</taxon>
        <taxon>Gunneridae</taxon>
        <taxon>Pentapetalae</taxon>
        <taxon>rosids</taxon>
        <taxon>fabids</taxon>
        <taxon>Fabales</taxon>
        <taxon>Fabaceae</taxon>
        <taxon>Papilionoideae</taxon>
        <taxon>50 kb inversion clade</taxon>
        <taxon>NPAAA clade</taxon>
        <taxon>Hologalegina</taxon>
        <taxon>IRL clade</taxon>
        <taxon>Trifolieae</taxon>
        <taxon>Trifolium</taxon>
    </lineage>
</organism>
<comment type="caution">
    <text evidence="1">The sequence shown here is derived from an EMBL/GenBank/DDBJ whole genome shotgun (WGS) entry which is preliminary data.</text>
</comment>
<evidence type="ECO:0000313" key="1">
    <source>
        <dbReference type="EMBL" id="CAJ2642000.1"/>
    </source>
</evidence>
<protein>
    <submittedName>
        <fullName evidence="1">Uncharacterized protein</fullName>
    </submittedName>
</protein>